<proteinExistence type="predicted"/>
<accession>A0A381UUU9</accession>
<evidence type="ECO:0000313" key="1">
    <source>
        <dbReference type="EMBL" id="SVA31915.1"/>
    </source>
</evidence>
<dbReference type="AlphaFoldDB" id="A0A381UUU9"/>
<dbReference type="EMBL" id="UINC01007189">
    <property type="protein sequence ID" value="SVA31915.1"/>
    <property type="molecule type" value="Genomic_DNA"/>
</dbReference>
<gene>
    <name evidence="1" type="ORF">METZ01_LOCUS84769</name>
</gene>
<sequence length="27" mass="2906">MAISDCGKTIRLKEVDFAIADPQNGVN</sequence>
<reference evidence="1" key="1">
    <citation type="submission" date="2018-05" db="EMBL/GenBank/DDBJ databases">
        <authorList>
            <person name="Lanie J.A."/>
            <person name="Ng W.-L."/>
            <person name="Kazmierczak K.M."/>
            <person name="Andrzejewski T.M."/>
            <person name="Davidsen T.M."/>
            <person name="Wayne K.J."/>
            <person name="Tettelin H."/>
            <person name="Glass J.I."/>
            <person name="Rusch D."/>
            <person name="Podicherti R."/>
            <person name="Tsui H.-C.T."/>
            <person name="Winkler M.E."/>
        </authorList>
    </citation>
    <scope>NUCLEOTIDE SEQUENCE</scope>
</reference>
<organism evidence="1">
    <name type="scientific">marine metagenome</name>
    <dbReference type="NCBI Taxonomy" id="408172"/>
    <lineage>
        <taxon>unclassified sequences</taxon>
        <taxon>metagenomes</taxon>
        <taxon>ecological metagenomes</taxon>
    </lineage>
</organism>
<name>A0A381UUU9_9ZZZZ</name>
<protein>
    <submittedName>
        <fullName evidence="1">Uncharacterized protein</fullName>
    </submittedName>
</protein>